<dbReference type="AlphaFoldDB" id="A0A023FBA7"/>
<evidence type="ECO:0000313" key="4">
    <source>
        <dbReference type="EMBL" id="JAC18294.1"/>
    </source>
</evidence>
<evidence type="ECO:0000259" key="2">
    <source>
        <dbReference type="PROSITE" id="PS50030"/>
    </source>
</evidence>
<organism evidence="4">
    <name type="scientific">Triatoma infestans</name>
    <name type="common">Assassin bug</name>
    <dbReference type="NCBI Taxonomy" id="30076"/>
    <lineage>
        <taxon>Eukaryota</taxon>
        <taxon>Metazoa</taxon>
        <taxon>Ecdysozoa</taxon>
        <taxon>Arthropoda</taxon>
        <taxon>Hexapoda</taxon>
        <taxon>Insecta</taxon>
        <taxon>Pterygota</taxon>
        <taxon>Neoptera</taxon>
        <taxon>Paraneoptera</taxon>
        <taxon>Hemiptera</taxon>
        <taxon>Heteroptera</taxon>
        <taxon>Panheteroptera</taxon>
        <taxon>Cimicomorpha</taxon>
        <taxon>Reduviidae</taxon>
        <taxon>Triatominae</taxon>
        <taxon>Triatoma</taxon>
    </lineage>
</organism>
<feature type="compositionally biased region" description="Low complexity" evidence="1">
    <location>
        <begin position="295"/>
        <end position="305"/>
    </location>
</feature>
<feature type="region of interest" description="Disordered" evidence="1">
    <location>
        <begin position="78"/>
        <end position="109"/>
    </location>
</feature>
<feature type="compositionally biased region" description="Polar residues" evidence="1">
    <location>
        <begin position="85"/>
        <end position="109"/>
    </location>
</feature>
<dbReference type="SUPFAM" id="SSF46934">
    <property type="entry name" value="UBA-like"/>
    <property type="match status" value="1"/>
</dbReference>
<dbReference type="CDD" id="cd14316">
    <property type="entry name" value="UBA2_UBAP1_like"/>
    <property type="match status" value="1"/>
</dbReference>
<dbReference type="GO" id="GO:0043162">
    <property type="term" value="P:ubiquitin-dependent protein catabolic process via the multivesicular body sorting pathway"/>
    <property type="evidence" value="ECO:0007669"/>
    <property type="project" value="InterPro"/>
</dbReference>
<dbReference type="GO" id="GO:0000813">
    <property type="term" value="C:ESCRT I complex"/>
    <property type="evidence" value="ECO:0007669"/>
    <property type="project" value="InterPro"/>
</dbReference>
<dbReference type="Pfam" id="PF00627">
    <property type="entry name" value="UBA"/>
    <property type="match status" value="1"/>
</dbReference>
<feature type="compositionally biased region" description="Basic and acidic residues" evidence="1">
    <location>
        <begin position="355"/>
        <end position="366"/>
    </location>
</feature>
<evidence type="ECO:0000256" key="1">
    <source>
        <dbReference type="SAM" id="MobiDB-lite"/>
    </source>
</evidence>
<dbReference type="PROSITE" id="PS51497">
    <property type="entry name" value="UMA"/>
    <property type="match status" value="1"/>
</dbReference>
<dbReference type="InterPro" id="IPR015940">
    <property type="entry name" value="UBA"/>
</dbReference>
<dbReference type="InterPro" id="IPR038870">
    <property type="entry name" value="UBAP1"/>
</dbReference>
<feature type="domain" description="UBA" evidence="2">
    <location>
        <begin position="483"/>
        <end position="527"/>
    </location>
</feature>
<reference evidence="4" key="1">
    <citation type="journal article" date="2014" name="PLoS Negl. Trop. Dis.">
        <title>An updated insight into the Sialotranscriptome of Triatoma infestans: developmental stage and geographic variations.</title>
        <authorList>
            <person name="Schwarz A."/>
            <person name="Medrano-Mercado N."/>
            <person name="Schaub G.A."/>
            <person name="Struchiner C.J."/>
            <person name="Bargues M.D."/>
            <person name="Levy M.Z."/>
            <person name="Ribeiro J.M."/>
        </authorList>
    </citation>
    <scope>NUCLEOTIDE SEQUENCE</scope>
    <source>
        <strain evidence="4">Chile</strain>
        <tissue evidence="4">Salivary glands</tissue>
    </source>
</reference>
<dbReference type="SMART" id="SM00165">
    <property type="entry name" value="UBA"/>
    <property type="match status" value="2"/>
</dbReference>
<dbReference type="InterPro" id="IPR009060">
    <property type="entry name" value="UBA-like_sf"/>
</dbReference>
<sequence>YMDGIPVKISEKYKPPRKLTLPGCILNRINSEIKIEPYNFNLERSILEHLAQLKEAKRKHFEKKQYKRDDWLSKTKVKKLHENESSPLDTSSQVPQESTMLTPVPISSNCRIEPSRQEGQINLSDFENDTSSPFDNVELKTINEMEELAHVLGGTSIKNNTSLNSAKNPMSNNVHLPNGYTSHQWGTTPGSYSYPGVYGSGRNAMTGGSAITLPSPHISSGPLTYMHSTNDPLYTTNSVYTGSTVPQLSHSYNMSHSNTALRQDNYNSNSTYVPTYRIHENLNKPHLMTHLPSYTHSSSTASTHTFVSPTSSLHKPNNPLQSYIPTSSSSHLPSTSSPLSQVTSCNLTATRTKPLPKEKDDSGVSRILEDLKKQVLLRKYELQPRPPSPSVSSEPSKSFKAPVSRNNDSNIGDPLSHLSLQCQEFAKNMAEMGFPLHRVARATHKFGTDEAKVIEFLLQVQSLEEKHYPVEQIEKALLIHNFKEDEAASYLDNLNQIMKLGFKEEDVELALSKSSNNRDKALDILIS</sequence>
<feature type="domain" description="UMA" evidence="3">
    <location>
        <begin position="2"/>
        <end position="47"/>
    </location>
</feature>
<dbReference type="PANTHER" id="PTHR15960:SF5">
    <property type="entry name" value="LD44032P"/>
    <property type="match status" value="1"/>
</dbReference>
<accession>A0A023FBA7</accession>
<feature type="compositionally biased region" description="Polar residues" evidence="1">
    <location>
        <begin position="341"/>
        <end position="351"/>
    </location>
</feature>
<dbReference type="Gene3D" id="1.20.120.1920">
    <property type="entry name" value="UBAP1 SOUBA domain"/>
    <property type="match status" value="1"/>
</dbReference>
<name>A0A023FBA7_TRIIF</name>
<dbReference type="GO" id="GO:0043130">
    <property type="term" value="F:ubiquitin binding"/>
    <property type="evidence" value="ECO:0007669"/>
    <property type="project" value="InterPro"/>
</dbReference>
<dbReference type="InterPro" id="IPR023340">
    <property type="entry name" value="UMA"/>
</dbReference>
<evidence type="ECO:0000259" key="3">
    <source>
        <dbReference type="PROSITE" id="PS51497"/>
    </source>
</evidence>
<feature type="compositionally biased region" description="Low complexity" evidence="1">
    <location>
        <begin position="325"/>
        <end position="340"/>
    </location>
</feature>
<proteinExistence type="evidence at transcript level"/>
<feature type="non-terminal residue" evidence="4">
    <location>
        <position position="1"/>
    </location>
</feature>
<dbReference type="EMBL" id="GBBI01000418">
    <property type="protein sequence ID" value="JAC18294.1"/>
    <property type="molecule type" value="mRNA"/>
</dbReference>
<feature type="region of interest" description="Disordered" evidence="1">
    <location>
        <begin position="380"/>
        <end position="410"/>
    </location>
</feature>
<dbReference type="PROSITE" id="PS50030">
    <property type="entry name" value="UBA"/>
    <property type="match status" value="1"/>
</dbReference>
<feature type="compositionally biased region" description="Polar residues" evidence="1">
    <location>
        <begin position="306"/>
        <end position="324"/>
    </location>
</feature>
<feature type="region of interest" description="Disordered" evidence="1">
    <location>
        <begin position="294"/>
        <end position="366"/>
    </location>
</feature>
<dbReference type="PANTHER" id="PTHR15960">
    <property type="entry name" value="LD44032P"/>
    <property type="match status" value="1"/>
</dbReference>
<protein>
    <submittedName>
        <fullName evidence="4">Putative ubiquitin-associated protein 1</fullName>
    </submittedName>
</protein>
<dbReference type="InterPro" id="IPR042575">
    <property type="entry name" value="UBAP1_C"/>
</dbReference>